<evidence type="ECO:0000256" key="1">
    <source>
        <dbReference type="SAM" id="SignalP"/>
    </source>
</evidence>
<dbReference type="EMBL" id="JANVFS010000006">
    <property type="protein sequence ID" value="KAJ4491122.1"/>
    <property type="molecule type" value="Genomic_DNA"/>
</dbReference>
<sequence>MRLNTVYVVLGLLANVAVYGAPLDMNMGNSLNVTNLDAVAEMHNETMRSVSHTQMRRSLQDVHIRFGDRFAASSDTWPSTPKRVETVITGLLKEWLHKHGQPTAIKLVFDNVLASNFEKPYSFVMGKEVWPEKCSGAPMCEGRLLLDNTWLIEKAGEELHTSATRTLVPPYYDHGDNGSVEGHLHI</sequence>
<dbReference type="AlphaFoldDB" id="A0A9W9AUP3"/>
<reference evidence="2" key="2">
    <citation type="journal article" date="2023" name="Proc. Natl. Acad. Sci. U.S.A.">
        <title>A global phylogenomic analysis of the shiitake genus Lentinula.</title>
        <authorList>
            <person name="Sierra-Patev S."/>
            <person name="Min B."/>
            <person name="Naranjo-Ortiz M."/>
            <person name="Looney B."/>
            <person name="Konkel Z."/>
            <person name="Slot J.C."/>
            <person name="Sakamoto Y."/>
            <person name="Steenwyk J.L."/>
            <person name="Rokas A."/>
            <person name="Carro J."/>
            <person name="Camarero S."/>
            <person name="Ferreira P."/>
            <person name="Molpeceres G."/>
            <person name="Ruiz-Duenas F.J."/>
            <person name="Serrano A."/>
            <person name="Henrissat B."/>
            <person name="Drula E."/>
            <person name="Hughes K.W."/>
            <person name="Mata J.L."/>
            <person name="Ishikawa N.K."/>
            <person name="Vargas-Isla R."/>
            <person name="Ushijima S."/>
            <person name="Smith C.A."/>
            <person name="Donoghue J."/>
            <person name="Ahrendt S."/>
            <person name="Andreopoulos W."/>
            <person name="He G."/>
            <person name="LaButti K."/>
            <person name="Lipzen A."/>
            <person name="Ng V."/>
            <person name="Riley R."/>
            <person name="Sandor L."/>
            <person name="Barry K."/>
            <person name="Martinez A.T."/>
            <person name="Xiao Y."/>
            <person name="Gibbons J.G."/>
            <person name="Terashima K."/>
            <person name="Grigoriev I.V."/>
            <person name="Hibbett D."/>
        </authorList>
    </citation>
    <scope>NUCLEOTIDE SEQUENCE</scope>
    <source>
        <strain evidence="2">Sp2 HRB7682 ss15</strain>
    </source>
</reference>
<gene>
    <name evidence="2" type="ORF">C8J55DRAFT_556714</name>
</gene>
<proteinExistence type="predicted"/>
<comment type="caution">
    <text evidence="2">The sequence shown here is derived from an EMBL/GenBank/DDBJ whole genome shotgun (WGS) entry which is preliminary data.</text>
</comment>
<reference evidence="2" key="1">
    <citation type="submission" date="2022-08" db="EMBL/GenBank/DDBJ databases">
        <authorList>
            <consortium name="DOE Joint Genome Institute"/>
            <person name="Min B."/>
            <person name="Riley R."/>
            <person name="Sierra-Patev S."/>
            <person name="Naranjo-Ortiz M."/>
            <person name="Looney B."/>
            <person name="Konkel Z."/>
            <person name="Slot J.C."/>
            <person name="Sakamoto Y."/>
            <person name="Steenwyk J.L."/>
            <person name="Rokas A."/>
            <person name="Carro J."/>
            <person name="Camarero S."/>
            <person name="Ferreira P."/>
            <person name="Molpeceres G."/>
            <person name="Ruiz-Duenas F.J."/>
            <person name="Serrano A."/>
            <person name="Henrissat B."/>
            <person name="Drula E."/>
            <person name="Hughes K.W."/>
            <person name="Mata J.L."/>
            <person name="Ishikawa N.K."/>
            <person name="Vargas-Isla R."/>
            <person name="Ushijima S."/>
            <person name="Smith C.A."/>
            <person name="Ahrendt S."/>
            <person name="Andreopoulos W."/>
            <person name="He G."/>
            <person name="Labutti K."/>
            <person name="Lipzen A."/>
            <person name="Ng V."/>
            <person name="Sandor L."/>
            <person name="Barry K."/>
            <person name="Martinez A.T."/>
            <person name="Xiao Y."/>
            <person name="Gibbons J.G."/>
            <person name="Terashima K."/>
            <person name="Hibbett D.S."/>
            <person name="Grigoriev I.V."/>
        </authorList>
    </citation>
    <scope>NUCLEOTIDE SEQUENCE</scope>
    <source>
        <strain evidence="2">Sp2 HRB7682 ss15</strain>
    </source>
</reference>
<evidence type="ECO:0000313" key="2">
    <source>
        <dbReference type="EMBL" id="KAJ4491122.1"/>
    </source>
</evidence>
<organism evidence="2 3">
    <name type="scientific">Lentinula lateritia</name>
    <dbReference type="NCBI Taxonomy" id="40482"/>
    <lineage>
        <taxon>Eukaryota</taxon>
        <taxon>Fungi</taxon>
        <taxon>Dikarya</taxon>
        <taxon>Basidiomycota</taxon>
        <taxon>Agaricomycotina</taxon>
        <taxon>Agaricomycetes</taxon>
        <taxon>Agaricomycetidae</taxon>
        <taxon>Agaricales</taxon>
        <taxon>Marasmiineae</taxon>
        <taxon>Omphalotaceae</taxon>
        <taxon>Lentinula</taxon>
    </lineage>
</organism>
<dbReference type="Proteomes" id="UP001150238">
    <property type="component" value="Unassembled WGS sequence"/>
</dbReference>
<name>A0A9W9AUP3_9AGAR</name>
<protein>
    <submittedName>
        <fullName evidence="2">Uncharacterized protein</fullName>
    </submittedName>
</protein>
<feature type="signal peptide" evidence="1">
    <location>
        <begin position="1"/>
        <end position="20"/>
    </location>
</feature>
<evidence type="ECO:0000313" key="3">
    <source>
        <dbReference type="Proteomes" id="UP001150238"/>
    </source>
</evidence>
<keyword evidence="1" id="KW-0732">Signal</keyword>
<feature type="chain" id="PRO_5040999803" evidence="1">
    <location>
        <begin position="21"/>
        <end position="186"/>
    </location>
</feature>
<accession>A0A9W9AUP3</accession>